<dbReference type="EMBL" id="AGYR01000016">
    <property type="protein sequence ID" value="ENZ17356.1"/>
    <property type="molecule type" value="Genomic_DNA"/>
</dbReference>
<proteinExistence type="predicted"/>
<name>A0A0E2HBU9_9FIRM</name>
<dbReference type="AlphaFoldDB" id="A0A0E2HBU9"/>
<protein>
    <submittedName>
        <fullName evidence="2">Uncharacterized protein</fullName>
    </submittedName>
</protein>
<dbReference type="HOGENOM" id="CLU_2933103_0_0_9"/>
<comment type="caution">
    <text evidence="2">The sequence shown here is derived from an EMBL/GenBank/DDBJ whole genome shotgun (WGS) entry which is preliminary data.</text>
</comment>
<feature type="compositionally biased region" description="Polar residues" evidence="1">
    <location>
        <begin position="1"/>
        <end position="12"/>
    </location>
</feature>
<organism evidence="2 3">
    <name type="scientific">[Clostridium] clostridioforme 90A8</name>
    <dbReference type="NCBI Taxonomy" id="999408"/>
    <lineage>
        <taxon>Bacteria</taxon>
        <taxon>Bacillati</taxon>
        <taxon>Bacillota</taxon>
        <taxon>Clostridia</taxon>
        <taxon>Lachnospirales</taxon>
        <taxon>Lachnospiraceae</taxon>
        <taxon>Enterocloster</taxon>
    </lineage>
</organism>
<reference evidence="2 3" key="1">
    <citation type="submission" date="2013-01" db="EMBL/GenBank/DDBJ databases">
        <title>The Genome Sequence of Clostridium clostridioforme 90A8.</title>
        <authorList>
            <consortium name="The Broad Institute Genome Sequencing Platform"/>
            <person name="Earl A."/>
            <person name="Ward D."/>
            <person name="Feldgarden M."/>
            <person name="Gevers D."/>
            <person name="Courvalin P."/>
            <person name="Lambert T."/>
            <person name="Walker B."/>
            <person name="Young S.K."/>
            <person name="Zeng Q."/>
            <person name="Gargeya S."/>
            <person name="Fitzgerald M."/>
            <person name="Haas B."/>
            <person name="Abouelleil A."/>
            <person name="Alvarado L."/>
            <person name="Arachchi H.M."/>
            <person name="Berlin A.M."/>
            <person name="Chapman S.B."/>
            <person name="Dewar J."/>
            <person name="Goldberg J."/>
            <person name="Griggs A."/>
            <person name="Gujja S."/>
            <person name="Hansen M."/>
            <person name="Howarth C."/>
            <person name="Imamovic A."/>
            <person name="Larimer J."/>
            <person name="McCowan C."/>
            <person name="Murphy C."/>
            <person name="Neiman D."/>
            <person name="Pearson M."/>
            <person name="Priest M."/>
            <person name="Roberts A."/>
            <person name="Saif S."/>
            <person name="Shea T."/>
            <person name="Sisk P."/>
            <person name="Sykes S."/>
            <person name="Wortman J."/>
            <person name="Nusbaum C."/>
            <person name="Birren B."/>
        </authorList>
    </citation>
    <scope>NUCLEOTIDE SEQUENCE [LARGE SCALE GENOMIC DNA]</scope>
    <source>
        <strain evidence="2 3">90A8</strain>
    </source>
</reference>
<gene>
    <name evidence="2" type="ORF">HMPREF1090_01946</name>
</gene>
<sequence length="60" mass="7035">MITSRNMANTRCRTVPASDRNYPKPRLRTRRFHLYSHKSSIRAGMVARDMMVVVTIQREA</sequence>
<feature type="region of interest" description="Disordered" evidence="1">
    <location>
        <begin position="1"/>
        <end position="25"/>
    </location>
</feature>
<evidence type="ECO:0000313" key="3">
    <source>
        <dbReference type="Proteomes" id="UP000013085"/>
    </source>
</evidence>
<dbReference type="Proteomes" id="UP000013085">
    <property type="component" value="Unassembled WGS sequence"/>
</dbReference>
<accession>A0A0E2HBU9</accession>
<evidence type="ECO:0000313" key="2">
    <source>
        <dbReference type="EMBL" id="ENZ17356.1"/>
    </source>
</evidence>
<evidence type="ECO:0000256" key="1">
    <source>
        <dbReference type="SAM" id="MobiDB-lite"/>
    </source>
</evidence>